<name>A0A7J5E1B4_NOCSI</name>
<dbReference type="AlphaFoldDB" id="A0A7J5E1B4"/>
<dbReference type="InterPro" id="IPR029044">
    <property type="entry name" value="Nucleotide-diphossugar_trans"/>
</dbReference>
<dbReference type="PANTHER" id="PTHR43777:SF1">
    <property type="entry name" value="MOLYBDENUM COFACTOR CYTIDYLYLTRANSFERASE"/>
    <property type="match status" value="1"/>
</dbReference>
<dbReference type="InterPro" id="IPR025877">
    <property type="entry name" value="MobA-like_NTP_Trfase"/>
</dbReference>
<feature type="compositionally biased region" description="Basic and acidic residues" evidence="1">
    <location>
        <begin position="169"/>
        <end position="182"/>
    </location>
</feature>
<dbReference type="Proteomes" id="UP000449906">
    <property type="component" value="Unassembled WGS sequence"/>
</dbReference>
<gene>
    <name evidence="3" type="ORF">F9L07_09260</name>
</gene>
<organism evidence="3 4">
    <name type="scientific">Nocardioides simplex</name>
    <name type="common">Arthrobacter simplex</name>
    <dbReference type="NCBI Taxonomy" id="2045"/>
    <lineage>
        <taxon>Bacteria</taxon>
        <taxon>Bacillati</taxon>
        <taxon>Actinomycetota</taxon>
        <taxon>Actinomycetes</taxon>
        <taxon>Propionibacteriales</taxon>
        <taxon>Nocardioidaceae</taxon>
        <taxon>Pimelobacter</taxon>
    </lineage>
</organism>
<evidence type="ECO:0000259" key="2">
    <source>
        <dbReference type="Pfam" id="PF12804"/>
    </source>
</evidence>
<dbReference type="PANTHER" id="PTHR43777">
    <property type="entry name" value="MOLYBDENUM COFACTOR CYTIDYLYLTRANSFERASE"/>
    <property type="match status" value="1"/>
</dbReference>
<dbReference type="SUPFAM" id="SSF53448">
    <property type="entry name" value="Nucleotide-diphospho-sugar transferases"/>
    <property type="match status" value="1"/>
</dbReference>
<evidence type="ECO:0000313" key="3">
    <source>
        <dbReference type="EMBL" id="KAB2812009.1"/>
    </source>
</evidence>
<feature type="compositionally biased region" description="Basic residues" evidence="1">
    <location>
        <begin position="119"/>
        <end position="130"/>
    </location>
</feature>
<feature type="compositionally biased region" description="Polar residues" evidence="1">
    <location>
        <begin position="1"/>
        <end position="12"/>
    </location>
</feature>
<comment type="caution">
    <text evidence="3">The sequence shown here is derived from an EMBL/GenBank/DDBJ whole genome shotgun (WGS) entry which is preliminary data.</text>
</comment>
<feature type="region of interest" description="Disordered" evidence="1">
    <location>
        <begin position="1"/>
        <end position="182"/>
    </location>
</feature>
<protein>
    <submittedName>
        <fullName evidence="3">NTP transferase domain-containing protein</fullName>
    </submittedName>
</protein>
<dbReference type="Gene3D" id="3.90.550.10">
    <property type="entry name" value="Spore Coat Polysaccharide Biosynthesis Protein SpsA, Chain A"/>
    <property type="match status" value="1"/>
</dbReference>
<dbReference type="GO" id="GO:0016779">
    <property type="term" value="F:nucleotidyltransferase activity"/>
    <property type="evidence" value="ECO:0007669"/>
    <property type="project" value="UniProtKB-ARBA"/>
</dbReference>
<sequence length="372" mass="39241">MTSCVTPSTWWGSTGPRCRAGGRGVSAARPEPDRPFAGGRPRPFGRDGGHLATRFPVRSRLSSTGAATRSPEGARHGVHEPGRTGPRADRRGARGQQRPRRRHAVRRPRAPPAPDPHRAARRHPPRRARRPGGGDPPGRRGRRRPPRRLPALERPGRRPRRHPAAAPRPRGDERRRRPADRLDVSTHGLLLAAGAGTRMGLPKALVRDASGIPWLTRSVEVLRAGGCSAVTVALGASADEAASLLADDPALAVVRCADWASGMGASLRAGLEALAAAPADDRAALVHLVDLPDVTASVVHRVLAQADGAPLARAAYDGKPGHPVLLGRAHWAAVAAAAVGDRGARDYLAAHADEVVLVECGDLATGADVDRR</sequence>
<reference evidence="3 4" key="1">
    <citation type="submission" date="2019-09" db="EMBL/GenBank/DDBJ databases">
        <title>Pimelobacter sp. isolated from Paulinella.</title>
        <authorList>
            <person name="Jeong S.E."/>
        </authorList>
    </citation>
    <scope>NUCLEOTIDE SEQUENCE [LARGE SCALE GENOMIC DNA]</scope>
    <source>
        <strain evidence="3 4">Pch-N</strain>
    </source>
</reference>
<accession>A0A7J5E1B4</accession>
<feature type="compositionally biased region" description="Basic residues" evidence="1">
    <location>
        <begin position="97"/>
        <end position="109"/>
    </location>
</feature>
<feature type="compositionally biased region" description="Basic and acidic residues" evidence="1">
    <location>
        <begin position="72"/>
        <end position="92"/>
    </location>
</feature>
<dbReference type="Pfam" id="PF12804">
    <property type="entry name" value="NTP_transf_3"/>
    <property type="match status" value="1"/>
</dbReference>
<evidence type="ECO:0000313" key="4">
    <source>
        <dbReference type="Proteomes" id="UP000449906"/>
    </source>
</evidence>
<keyword evidence="3" id="KW-0808">Transferase</keyword>
<feature type="domain" description="MobA-like NTP transferase" evidence="2">
    <location>
        <begin position="188"/>
        <end position="353"/>
    </location>
</feature>
<evidence type="ECO:0000256" key="1">
    <source>
        <dbReference type="SAM" id="MobiDB-lite"/>
    </source>
</evidence>
<dbReference type="EMBL" id="WBVM01000001">
    <property type="protein sequence ID" value="KAB2812009.1"/>
    <property type="molecule type" value="Genomic_DNA"/>
</dbReference>
<proteinExistence type="predicted"/>